<name>A0ABY4SKX6_9CAUL</name>
<comment type="cofactor">
    <cofactor evidence="1 8">
        <name>Mg(2+)</name>
        <dbReference type="ChEBI" id="CHEBI:18420"/>
    </cofactor>
</comment>
<dbReference type="InterPro" id="IPR002716">
    <property type="entry name" value="PIN_dom"/>
</dbReference>
<dbReference type="Proteomes" id="UP001055429">
    <property type="component" value="Chromosome"/>
</dbReference>
<organism evidence="10 11">
    <name type="scientific">Brevundimonas albigilva</name>
    <dbReference type="NCBI Taxonomy" id="1312364"/>
    <lineage>
        <taxon>Bacteria</taxon>
        <taxon>Pseudomonadati</taxon>
        <taxon>Pseudomonadota</taxon>
        <taxon>Alphaproteobacteria</taxon>
        <taxon>Caulobacterales</taxon>
        <taxon>Caulobacteraceae</taxon>
        <taxon>Brevundimonas</taxon>
    </lineage>
</organism>
<dbReference type="InterPro" id="IPR050556">
    <property type="entry name" value="Type_II_TA_system_RNase"/>
</dbReference>
<dbReference type="InterPro" id="IPR022907">
    <property type="entry name" value="VapC_family"/>
</dbReference>
<keyword evidence="11" id="KW-1185">Reference proteome</keyword>
<dbReference type="PANTHER" id="PTHR33653">
    <property type="entry name" value="RIBONUCLEASE VAPC2"/>
    <property type="match status" value="1"/>
</dbReference>
<dbReference type="EC" id="3.1.-.-" evidence="8"/>
<feature type="binding site" evidence="8">
    <location>
        <position position="6"/>
    </location>
    <ligand>
        <name>Mg(2+)</name>
        <dbReference type="ChEBI" id="CHEBI:18420"/>
    </ligand>
</feature>
<comment type="similarity">
    <text evidence="7 8">Belongs to the PINc/VapC protein family.</text>
</comment>
<keyword evidence="8" id="KW-0800">Toxin</keyword>
<dbReference type="SUPFAM" id="SSF88723">
    <property type="entry name" value="PIN domain-like"/>
    <property type="match status" value="1"/>
</dbReference>
<evidence type="ECO:0000256" key="8">
    <source>
        <dbReference type="HAMAP-Rule" id="MF_00265"/>
    </source>
</evidence>
<reference evidence="10" key="1">
    <citation type="submission" date="2022-05" db="EMBL/GenBank/DDBJ databases">
        <title>Brevundimonas albigilva TT17 genome sequence.</title>
        <authorList>
            <person name="Lee K."/>
            <person name="Son H."/>
        </authorList>
    </citation>
    <scope>NUCLEOTIDE SEQUENCE</scope>
    <source>
        <strain evidence="10">TT17</strain>
    </source>
</reference>
<gene>
    <name evidence="8" type="primary">vapC</name>
    <name evidence="10" type="ORF">M8231_12900</name>
</gene>
<evidence type="ECO:0000313" key="10">
    <source>
        <dbReference type="EMBL" id="URI14700.1"/>
    </source>
</evidence>
<evidence type="ECO:0000256" key="1">
    <source>
        <dbReference type="ARBA" id="ARBA00001946"/>
    </source>
</evidence>
<dbReference type="CDD" id="cd18746">
    <property type="entry name" value="PIN_VapC4-5_FitB-like"/>
    <property type="match status" value="1"/>
</dbReference>
<proteinExistence type="inferred from homology"/>
<keyword evidence="5 8" id="KW-0378">Hydrolase</keyword>
<keyword evidence="6 8" id="KW-0460">Magnesium</keyword>
<dbReference type="RefSeq" id="WP_250201637.1">
    <property type="nucleotide sequence ID" value="NZ_CP097649.1"/>
</dbReference>
<keyword evidence="4 8" id="KW-0479">Metal-binding</keyword>
<comment type="function">
    <text evidence="8">Toxic component of a toxin-antitoxin (TA) system. An RNase.</text>
</comment>
<evidence type="ECO:0000256" key="2">
    <source>
        <dbReference type="ARBA" id="ARBA00022649"/>
    </source>
</evidence>
<keyword evidence="3 8" id="KW-0540">Nuclease</keyword>
<evidence type="ECO:0000259" key="9">
    <source>
        <dbReference type="Pfam" id="PF01850"/>
    </source>
</evidence>
<evidence type="ECO:0000256" key="7">
    <source>
        <dbReference type="ARBA" id="ARBA00038093"/>
    </source>
</evidence>
<evidence type="ECO:0000256" key="6">
    <source>
        <dbReference type="ARBA" id="ARBA00022842"/>
    </source>
</evidence>
<accession>A0ABY4SKX6</accession>
<evidence type="ECO:0000256" key="4">
    <source>
        <dbReference type="ARBA" id="ARBA00022723"/>
    </source>
</evidence>
<dbReference type="HAMAP" id="MF_00265">
    <property type="entry name" value="VapC_Nob1"/>
    <property type="match status" value="1"/>
</dbReference>
<dbReference type="InterPro" id="IPR029060">
    <property type="entry name" value="PIN-like_dom_sf"/>
</dbReference>
<dbReference type="Pfam" id="PF01850">
    <property type="entry name" value="PIN"/>
    <property type="match status" value="1"/>
</dbReference>
<dbReference type="PANTHER" id="PTHR33653:SF1">
    <property type="entry name" value="RIBONUCLEASE VAPC2"/>
    <property type="match status" value="1"/>
</dbReference>
<sequence length="145" mass="15863">MRFLLDTNAISETLRSRPNAGFMEWFASVGSPDDDFDDRLNVSVLTVGEMRRGALRLGSDPRGALLQARIDGIVAEYGDRLVAVDLAVVERWAPLAEAYRSAGVNVGLTDELLAATALVHDLTIVTRNVRHFEHSGCRLLAPWSG</sequence>
<protein>
    <recommendedName>
        <fullName evidence="8">Ribonuclease VapC</fullName>
        <shortName evidence="8">RNase VapC</shortName>
        <ecNumber evidence="8">3.1.-.-</ecNumber>
    </recommendedName>
    <alternativeName>
        <fullName evidence="8">Toxin VapC</fullName>
    </alternativeName>
</protein>
<dbReference type="Gene3D" id="3.40.50.1010">
    <property type="entry name" value="5'-nuclease"/>
    <property type="match status" value="1"/>
</dbReference>
<dbReference type="EMBL" id="CP097649">
    <property type="protein sequence ID" value="URI14700.1"/>
    <property type="molecule type" value="Genomic_DNA"/>
</dbReference>
<evidence type="ECO:0000256" key="3">
    <source>
        <dbReference type="ARBA" id="ARBA00022722"/>
    </source>
</evidence>
<evidence type="ECO:0000256" key="5">
    <source>
        <dbReference type="ARBA" id="ARBA00022801"/>
    </source>
</evidence>
<feature type="domain" description="PIN" evidence="9">
    <location>
        <begin position="4"/>
        <end position="130"/>
    </location>
</feature>
<keyword evidence="2 8" id="KW-1277">Toxin-antitoxin system</keyword>
<evidence type="ECO:0000313" key="11">
    <source>
        <dbReference type="Proteomes" id="UP001055429"/>
    </source>
</evidence>
<feature type="binding site" evidence="8">
    <location>
        <position position="110"/>
    </location>
    <ligand>
        <name>Mg(2+)</name>
        <dbReference type="ChEBI" id="CHEBI:18420"/>
    </ligand>
</feature>